<keyword evidence="1" id="KW-1185">Reference proteome</keyword>
<organism evidence="1 2">
    <name type="scientific">Panagrellus redivivus</name>
    <name type="common">Microworm</name>
    <dbReference type="NCBI Taxonomy" id="6233"/>
    <lineage>
        <taxon>Eukaryota</taxon>
        <taxon>Metazoa</taxon>
        <taxon>Ecdysozoa</taxon>
        <taxon>Nematoda</taxon>
        <taxon>Chromadorea</taxon>
        <taxon>Rhabditida</taxon>
        <taxon>Tylenchina</taxon>
        <taxon>Panagrolaimomorpha</taxon>
        <taxon>Panagrolaimoidea</taxon>
        <taxon>Panagrolaimidae</taxon>
        <taxon>Panagrellus</taxon>
    </lineage>
</organism>
<dbReference type="Proteomes" id="UP000492821">
    <property type="component" value="Unassembled WGS sequence"/>
</dbReference>
<dbReference type="AlphaFoldDB" id="A0A7E4UNI0"/>
<reference evidence="2" key="2">
    <citation type="submission" date="2020-10" db="UniProtKB">
        <authorList>
            <consortium name="WormBaseParasite"/>
        </authorList>
    </citation>
    <scope>IDENTIFICATION</scope>
</reference>
<reference evidence="1" key="1">
    <citation type="journal article" date="2013" name="Genetics">
        <title>The draft genome and transcriptome of Panagrellus redivivus are shaped by the harsh demands of a free-living lifestyle.</title>
        <authorList>
            <person name="Srinivasan J."/>
            <person name="Dillman A.R."/>
            <person name="Macchietto M.G."/>
            <person name="Heikkinen L."/>
            <person name="Lakso M."/>
            <person name="Fracchia K.M."/>
            <person name="Antoshechkin I."/>
            <person name="Mortazavi A."/>
            <person name="Wong G."/>
            <person name="Sternberg P.W."/>
        </authorList>
    </citation>
    <scope>NUCLEOTIDE SEQUENCE [LARGE SCALE GENOMIC DNA]</scope>
    <source>
        <strain evidence="1">MT8872</strain>
    </source>
</reference>
<dbReference type="WBParaSite" id="Pan_g10879.t1">
    <property type="protein sequence ID" value="Pan_g10879.t1"/>
    <property type="gene ID" value="Pan_g10879"/>
</dbReference>
<sequence>MTSSDRNRQAVRRCRINKKTHEKQMSIYNDALERQLAVKRLDMYTDMHRINDLFKERFTNANSINEVMRLQSLYKNIKSDIRELISSLEIENRNQSPSMSPKSVK</sequence>
<proteinExistence type="predicted"/>
<evidence type="ECO:0000313" key="1">
    <source>
        <dbReference type="Proteomes" id="UP000492821"/>
    </source>
</evidence>
<evidence type="ECO:0000313" key="2">
    <source>
        <dbReference type="WBParaSite" id="Pan_g10879.t1"/>
    </source>
</evidence>
<name>A0A7E4UNI0_PANRE</name>
<accession>A0A7E4UNI0</accession>
<protein>
    <submittedName>
        <fullName evidence="2">BZIP domain-containing protein</fullName>
    </submittedName>
</protein>